<feature type="region of interest" description="Disordered" evidence="1">
    <location>
        <begin position="17"/>
        <end position="48"/>
    </location>
</feature>
<feature type="compositionally biased region" description="Polar residues" evidence="1">
    <location>
        <begin position="486"/>
        <end position="495"/>
    </location>
</feature>
<feature type="compositionally biased region" description="Basic and acidic residues" evidence="1">
    <location>
        <begin position="600"/>
        <end position="611"/>
    </location>
</feature>
<feature type="compositionally biased region" description="Basic and acidic residues" evidence="1">
    <location>
        <begin position="497"/>
        <end position="518"/>
    </location>
</feature>
<gene>
    <name evidence="3" type="ORF">ZIOFF_049685</name>
</gene>
<keyword evidence="2" id="KW-0812">Transmembrane</keyword>
<keyword evidence="2" id="KW-1133">Transmembrane helix</keyword>
<keyword evidence="4" id="KW-1185">Reference proteome</keyword>
<feature type="region of interest" description="Disordered" evidence="1">
    <location>
        <begin position="81"/>
        <end position="128"/>
    </location>
</feature>
<feature type="compositionally biased region" description="Basic and acidic residues" evidence="1">
    <location>
        <begin position="466"/>
        <end position="475"/>
    </location>
</feature>
<name>A0A8J5FEY0_ZINOF</name>
<feature type="compositionally biased region" description="Acidic residues" evidence="1">
    <location>
        <begin position="410"/>
        <end position="429"/>
    </location>
</feature>
<feature type="region of interest" description="Disordered" evidence="1">
    <location>
        <begin position="175"/>
        <end position="251"/>
    </location>
</feature>
<feature type="compositionally biased region" description="Basic and acidic residues" evidence="1">
    <location>
        <begin position="19"/>
        <end position="39"/>
    </location>
</feature>
<feature type="region of interest" description="Disordered" evidence="1">
    <location>
        <begin position="359"/>
        <end position="388"/>
    </location>
</feature>
<evidence type="ECO:0000256" key="1">
    <source>
        <dbReference type="SAM" id="MobiDB-lite"/>
    </source>
</evidence>
<feature type="compositionally biased region" description="Acidic residues" evidence="1">
    <location>
        <begin position="612"/>
        <end position="626"/>
    </location>
</feature>
<feature type="compositionally biased region" description="Polar residues" evidence="1">
    <location>
        <begin position="701"/>
        <end position="716"/>
    </location>
</feature>
<dbReference type="Proteomes" id="UP000734854">
    <property type="component" value="Unassembled WGS sequence"/>
</dbReference>
<dbReference type="EMBL" id="JACMSC010000014">
    <property type="protein sequence ID" value="KAG6488442.1"/>
    <property type="molecule type" value="Genomic_DNA"/>
</dbReference>
<feature type="compositionally biased region" description="Acidic residues" evidence="1">
    <location>
        <begin position="732"/>
        <end position="743"/>
    </location>
</feature>
<dbReference type="AlphaFoldDB" id="A0A8J5FEY0"/>
<feature type="compositionally biased region" description="Basic and acidic residues" evidence="1">
    <location>
        <begin position="223"/>
        <end position="235"/>
    </location>
</feature>
<evidence type="ECO:0000256" key="2">
    <source>
        <dbReference type="SAM" id="Phobius"/>
    </source>
</evidence>
<reference evidence="3 4" key="1">
    <citation type="submission" date="2020-08" db="EMBL/GenBank/DDBJ databases">
        <title>Plant Genome Project.</title>
        <authorList>
            <person name="Zhang R.-G."/>
        </authorList>
    </citation>
    <scope>NUCLEOTIDE SEQUENCE [LARGE SCALE GENOMIC DNA]</scope>
    <source>
        <tissue evidence="3">Rhizome</tissue>
    </source>
</reference>
<feature type="compositionally biased region" description="Basic and acidic residues" evidence="1">
    <location>
        <begin position="717"/>
        <end position="731"/>
    </location>
</feature>
<feature type="compositionally biased region" description="Basic and acidic residues" evidence="1">
    <location>
        <begin position="665"/>
        <end position="681"/>
    </location>
</feature>
<feature type="region of interest" description="Disordered" evidence="1">
    <location>
        <begin position="298"/>
        <end position="331"/>
    </location>
</feature>
<accession>A0A8J5FEY0</accession>
<keyword evidence="2" id="KW-0472">Membrane</keyword>
<feature type="compositionally biased region" description="Basic and acidic residues" evidence="1">
    <location>
        <begin position="534"/>
        <end position="563"/>
    </location>
</feature>
<organism evidence="3 4">
    <name type="scientific">Zingiber officinale</name>
    <name type="common">Ginger</name>
    <name type="synonym">Amomum zingiber</name>
    <dbReference type="NCBI Taxonomy" id="94328"/>
    <lineage>
        <taxon>Eukaryota</taxon>
        <taxon>Viridiplantae</taxon>
        <taxon>Streptophyta</taxon>
        <taxon>Embryophyta</taxon>
        <taxon>Tracheophyta</taxon>
        <taxon>Spermatophyta</taxon>
        <taxon>Magnoliopsida</taxon>
        <taxon>Liliopsida</taxon>
        <taxon>Zingiberales</taxon>
        <taxon>Zingiberaceae</taxon>
        <taxon>Zingiber</taxon>
    </lineage>
</organism>
<feature type="compositionally biased region" description="Basic and acidic residues" evidence="1">
    <location>
        <begin position="362"/>
        <end position="388"/>
    </location>
</feature>
<feature type="compositionally biased region" description="Basic and acidic residues" evidence="1">
    <location>
        <begin position="575"/>
        <end position="589"/>
    </location>
</feature>
<feature type="transmembrane region" description="Helical" evidence="2">
    <location>
        <begin position="876"/>
        <end position="893"/>
    </location>
</feature>
<sequence length="913" mass="102146">MEQIAAKVASLVVPPAQQHRGELVVEKPSEEKGRQPGEARRRRPLETSTVEVKGAGGILVLGGLLVATAVAAGVTIVARRAQAKRPPGSKKEKAEGLNGNDKIDGSAGIQEEDDCVSVKPKSSSSEAVTCDGVEELRNGRELGWQQLDEKILGKTGLGLQNGIGKKEIDQQVSLGEAEHGMIDNEDDKESELGMNQQQSEELVNAAPEEEEDKEASPVEAEDSVNHDEIELKESVPAESIPEIEISKQGCESVRDRDEKVLPFLEESKESQFEMVECKFNVSRPVGPLTFKEIVEQQKVEASPSELEEEARPQMDVSEQQTAQVIDEHKQQKEHEILTVEFEDKVNQYQTEQISASELALVNEEKEPKEPRFHMIESEPSALKEDKKELSVEHVLNEYGIEKIEQHIEEKEETEASPEGEEKAEDEEAIEEQKVPESSVEGEDDGTYSNQTEPHIIHSEVGTEEFSATKETEEKAQPASFAEEEGSNNNQTQTEQVIDEHKQQKEHEILTVESEDKVNQHQTEQISGSELALVNEEKEPKEARFHVTESESFALKEDEKEEVKALSVGQQTQHVLNEHDLTKIEEHVEEKEETEASPEGNEEKIEEKKEAEESPEGEEDEEGIEDEKEPKTSPEDEEAIEEKKVPESSVEGEDDGNYNNQTQPHIIHDEVSTEEFSTTKETEETDEKNQPASFAEEEEEGSNNNQTQTNTADPQFSTEDHSTVKQVEKMDNEKEEPESFPEEEAQMRDEGSDSAPVSSAEESNDAAISPAEVVEQGKILLQEVQSKVSSDYLISSGEVKVNAHVKKVEEKYQESIAERESILNNMVHSNKAEEKEEENMIGGEKITKDEMQQQLMATIKKKALMLEKLLMDIPDRLLVVLLVISLIMVLLHYVKPFSQPYQMISPSDENSQGI</sequence>
<proteinExistence type="predicted"/>
<protein>
    <submittedName>
        <fullName evidence="3">Uncharacterized protein</fullName>
    </submittedName>
</protein>
<evidence type="ECO:0000313" key="4">
    <source>
        <dbReference type="Proteomes" id="UP000734854"/>
    </source>
</evidence>
<feature type="transmembrane region" description="Helical" evidence="2">
    <location>
        <begin position="55"/>
        <end position="78"/>
    </location>
</feature>
<feature type="region of interest" description="Disordered" evidence="1">
    <location>
        <begin position="402"/>
        <end position="766"/>
    </location>
</feature>
<comment type="caution">
    <text evidence="3">The sequence shown here is derived from an EMBL/GenBank/DDBJ whole genome shotgun (WGS) entry which is preliminary data.</text>
</comment>
<evidence type="ECO:0000313" key="3">
    <source>
        <dbReference type="EMBL" id="KAG6488442.1"/>
    </source>
</evidence>